<evidence type="ECO:0000256" key="4">
    <source>
        <dbReference type="ARBA" id="ARBA00023004"/>
    </source>
</evidence>
<dbReference type="SUPFAM" id="SSF46458">
    <property type="entry name" value="Globin-like"/>
    <property type="match status" value="1"/>
</dbReference>
<dbReference type="GO" id="GO:0020037">
    <property type="term" value="F:heme binding"/>
    <property type="evidence" value="ECO:0007669"/>
    <property type="project" value="InterPro"/>
</dbReference>
<reference evidence="7" key="1">
    <citation type="journal article" date="2020" name="mSystems">
        <title>Genome- and Community-Level Interaction Insights into Carbon Utilization and Element Cycling Functions of Hydrothermarchaeota in Hydrothermal Sediment.</title>
        <authorList>
            <person name="Zhou Z."/>
            <person name="Liu Y."/>
            <person name="Xu W."/>
            <person name="Pan J."/>
            <person name="Luo Z.H."/>
            <person name="Li M."/>
        </authorList>
    </citation>
    <scope>NUCLEOTIDE SEQUENCE [LARGE SCALE GENOMIC DNA]</scope>
    <source>
        <strain evidence="7">SpSt-132</strain>
    </source>
</reference>
<comment type="similarity">
    <text evidence="5">Belongs to the globin family.</text>
</comment>
<dbReference type="GO" id="GO:0071500">
    <property type="term" value="P:cellular response to nitrosative stress"/>
    <property type="evidence" value="ECO:0007669"/>
    <property type="project" value="TreeGrafter"/>
</dbReference>
<evidence type="ECO:0000256" key="1">
    <source>
        <dbReference type="ARBA" id="ARBA00022617"/>
    </source>
</evidence>
<accession>A0A7C2VFU1</accession>
<keyword evidence="2 5" id="KW-0561">Oxygen transport</keyword>
<dbReference type="PANTHER" id="PTHR43396:SF3">
    <property type="entry name" value="FLAVOHEMOPROTEIN"/>
    <property type="match status" value="1"/>
</dbReference>
<gene>
    <name evidence="7" type="ORF">ENO47_04595</name>
</gene>
<dbReference type="GO" id="GO:0019825">
    <property type="term" value="F:oxygen binding"/>
    <property type="evidence" value="ECO:0007669"/>
    <property type="project" value="InterPro"/>
</dbReference>
<comment type="caution">
    <text evidence="7">The sequence shown here is derived from an EMBL/GenBank/DDBJ whole genome shotgun (WGS) entry which is preliminary data.</text>
</comment>
<evidence type="ECO:0000256" key="3">
    <source>
        <dbReference type="ARBA" id="ARBA00022723"/>
    </source>
</evidence>
<evidence type="ECO:0000259" key="6">
    <source>
        <dbReference type="PROSITE" id="PS01033"/>
    </source>
</evidence>
<keyword evidence="3" id="KW-0479">Metal-binding</keyword>
<dbReference type="GO" id="GO:0008941">
    <property type="term" value="F:nitric oxide dioxygenase NAD(P)H activity"/>
    <property type="evidence" value="ECO:0007669"/>
    <property type="project" value="TreeGrafter"/>
</dbReference>
<protein>
    <submittedName>
        <fullName evidence="7">Bacitracin resistance protein BacA</fullName>
    </submittedName>
</protein>
<evidence type="ECO:0000313" key="7">
    <source>
        <dbReference type="EMBL" id="HEW45935.1"/>
    </source>
</evidence>
<evidence type="ECO:0000256" key="2">
    <source>
        <dbReference type="ARBA" id="ARBA00022621"/>
    </source>
</evidence>
<dbReference type="AlphaFoldDB" id="A0A7C2VFU1"/>
<dbReference type="Gene3D" id="1.10.490.10">
    <property type="entry name" value="Globins"/>
    <property type="match status" value="1"/>
</dbReference>
<dbReference type="Pfam" id="PF00042">
    <property type="entry name" value="Globin"/>
    <property type="match status" value="1"/>
</dbReference>
<dbReference type="PROSITE" id="PS01033">
    <property type="entry name" value="GLOBIN"/>
    <property type="match status" value="1"/>
</dbReference>
<organism evidence="7">
    <name type="scientific">Hydrogenobacter sp</name>
    <dbReference type="NCBI Taxonomy" id="2152829"/>
    <lineage>
        <taxon>Bacteria</taxon>
        <taxon>Pseudomonadati</taxon>
        <taxon>Aquificota</taxon>
        <taxon>Aquificia</taxon>
        <taxon>Aquificales</taxon>
        <taxon>Aquificaceae</taxon>
        <taxon>Hydrogenobacter</taxon>
    </lineage>
</organism>
<dbReference type="EMBL" id="DSFP01000037">
    <property type="protein sequence ID" value="HEW45935.1"/>
    <property type="molecule type" value="Genomic_DNA"/>
</dbReference>
<dbReference type="PANTHER" id="PTHR43396">
    <property type="entry name" value="FLAVOHEMOPROTEIN"/>
    <property type="match status" value="1"/>
</dbReference>
<dbReference type="GO" id="GO:0071949">
    <property type="term" value="F:FAD binding"/>
    <property type="evidence" value="ECO:0007669"/>
    <property type="project" value="TreeGrafter"/>
</dbReference>
<keyword evidence="4" id="KW-0408">Iron</keyword>
<keyword evidence="5" id="KW-0813">Transport</keyword>
<evidence type="ECO:0000256" key="5">
    <source>
        <dbReference type="RuleBase" id="RU000356"/>
    </source>
</evidence>
<sequence>MREETKMAIRKSIPFLQSNGERLTSRMYQILFEKNPELRNMFESNNSKKLASALLAFAQNLDRLHVLEPAINTMALAHAKAGVKPEHYPKVWDALYQAMVEMGVGQDLIEAWKEAYWFLADVLISKEKRLYACLEEVKGGVP</sequence>
<dbReference type="GO" id="GO:0046872">
    <property type="term" value="F:metal ion binding"/>
    <property type="evidence" value="ECO:0007669"/>
    <property type="project" value="UniProtKB-KW"/>
</dbReference>
<keyword evidence="1 5" id="KW-0349">Heme</keyword>
<dbReference type="InterPro" id="IPR000971">
    <property type="entry name" value="Globin"/>
</dbReference>
<dbReference type="GO" id="GO:0046210">
    <property type="term" value="P:nitric oxide catabolic process"/>
    <property type="evidence" value="ECO:0007669"/>
    <property type="project" value="TreeGrafter"/>
</dbReference>
<dbReference type="InterPro" id="IPR009050">
    <property type="entry name" value="Globin-like_sf"/>
</dbReference>
<proteinExistence type="inferred from homology"/>
<dbReference type="InterPro" id="IPR012292">
    <property type="entry name" value="Globin/Proto"/>
</dbReference>
<dbReference type="GO" id="GO:0005344">
    <property type="term" value="F:oxygen carrier activity"/>
    <property type="evidence" value="ECO:0007669"/>
    <property type="project" value="UniProtKB-KW"/>
</dbReference>
<name>A0A7C2VFU1_9AQUI</name>
<feature type="domain" description="Globin" evidence="6">
    <location>
        <begin position="1"/>
        <end position="128"/>
    </location>
</feature>